<gene>
    <name evidence="5" type="ORF">HKI87_03g18970</name>
</gene>
<name>A0AAX4P2K9_9CHLO</name>
<feature type="compositionally biased region" description="Basic residues" evidence="3">
    <location>
        <begin position="1"/>
        <end position="10"/>
    </location>
</feature>
<proteinExistence type="predicted"/>
<dbReference type="Proteomes" id="UP001472866">
    <property type="component" value="Chromosome 03"/>
</dbReference>
<reference evidence="5 6" key="1">
    <citation type="submission" date="2024-03" db="EMBL/GenBank/DDBJ databases">
        <title>Complete genome sequence of the green alga Chloropicon roscoffensis RCC1871.</title>
        <authorList>
            <person name="Lemieux C."/>
            <person name="Pombert J.-F."/>
            <person name="Otis C."/>
            <person name="Turmel M."/>
        </authorList>
    </citation>
    <scope>NUCLEOTIDE SEQUENCE [LARGE SCALE GENOMIC DNA]</scope>
    <source>
        <strain evidence="5 6">RCC1871</strain>
    </source>
</reference>
<feature type="compositionally biased region" description="Pro residues" evidence="3">
    <location>
        <begin position="96"/>
        <end position="111"/>
    </location>
</feature>
<organism evidence="5 6">
    <name type="scientific">Chloropicon roscoffensis</name>
    <dbReference type="NCBI Taxonomy" id="1461544"/>
    <lineage>
        <taxon>Eukaryota</taxon>
        <taxon>Viridiplantae</taxon>
        <taxon>Chlorophyta</taxon>
        <taxon>Chloropicophyceae</taxon>
        <taxon>Chloropicales</taxon>
        <taxon>Chloropicaceae</taxon>
        <taxon>Chloropicon</taxon>
    </lineage>
</organism>
<dbReference type="SUPFAM" id="SSF50044">
    <property type="entry name" value="SH3-domain"/>
    <property type="match status" value="1"/>
</dbReference>
<evidence type="ECO:0000313" key="5">
    <source>
        <dbReference type="EMBL" id="WZN60368.1"/>
    </source>
</evidence>
<keyword evidence="6" id="KW-1185">Reference proteome</keyword>
<evidence type="ECO:0000256" key="3">
    <source>
        <dbReference type="SAM" id="MobiDB-lite"/>
    </source>
</evidence>
<dbReference type="InterPro" id="IPR001452">
    <property type="entry name" value="SH3_domain"/>
</dbReference>
<feature type="compositionally biased region" description="Low complexity" evidence="3">
    <location>
        <begin position="19"/>
        <end position="41"/>
    </location>
</feature>
<sequence>MFKKLKKKFTKTKEEVEEAQQQSAPTATASSGVASTSSTAMAPPPQPDPAAAATALGSSGSKLADRLKKISISSERIARGGPGKGGSRRLLAGPGVEPPPSSAPRPTPSPPAAFEASAWVDFGATPTQPQQPRSPHPPSQPSVVEAGVAERTVEPTMVAEEKYPPPQFLSPIEEARRKWEAAALLNPPSFRSEAEDLSNSGGRGPELSRMASDTSSIAAGLGASASSLDGWEAPQEPPDSPLLLRTPTRTISNTSANLRSQMDQRLYQIVHDFMADGEGELTVWAGDVVEVDADDQGEGGDGWLLAKVYNEDGTHEKGLVPASYCIEWHEEGGSARGVSPRNSLRSYEGYDFSRDFTAPQDPPEPEARIEVVEVANARFEGRDLASFGVSGEVSASPALLHATKGGRLDFAVVASKAVEEGGGDPLVGARFLVADAIVAAGGASVDRRPDLVGFGLLSIPSALAEEEKPLVRYEVPPSICAVPLAMQVSWCDRGDATAPDIAACVHLVPSPALAGPLHDVFVTLNGLPEIRPQAAGEGVKVPPHNKFLIRSSHPCEVCPSRGEVRWSLGNISAPVSLKIIAGTKGKGEGASILARAHFSCAGSLTGLGVGRPEGGDLGRYSTRFCSGEYVCVPKYAMPETLPPVPLPAAGQVAE</sequence>
<dbReference type="Gene3D" id="2.30.30.40">
    <property type="entry name" value="SH3 Domains"/>
    <property type="match status" value="1"/>
</dbReference>
<evidence type="ECO:0000313" key="6">
    <source>
        <dbReference type="Proteomes" id="UP001472866"/>
    </source>
</evidence>
<dbReference type="AlphaFoldDB" id="A0AAX4P2K9"/>
<feature type="domain" description="SH3" evidence="4">
    <location>
        <begin position="262"/>
        <end position="330"/>
    </location>
</feature>
<accession>A0AAX4P2K9</accession>
<dbReference type="SMART" id="SM00326">
    <property type="entry name" value="SH3"/>
    <property type="match status" value="1"/>
</dbReference>
<dbReference type="CDD" id="cd00174">
    <property type="entry name" value="SH3"/>
    <property type="match status" value="1"/>
</dbReference>
<feature type="region of interest" description="Disordered" evidence="3">
    <location>
        <begin position="227"/>
        <end position="246"/>
    </location>
</feature>
<feature type="region of interest" description="Disordered" evidence="3">
    <location>
        <begin position="185"/>
        <end position="213"/>
    </location>
</feature>
<dbReference type="PROSITE" id="PS50002">
    <property type="entry name" value="SH3"/>
    <property type="match status" value="1"/>
</dbReference>
<feature type="region of interest" description="Disordered" evidence="3">
    <location>
        <begin position="1"/>
        <end position="169"/>
    </location>
</feature>
<dbReference type="EMBL" id="CP151503">
    <property type="protein sequence ID" value="WZN60368.1"/>
    <property type="molecule type" value="Genomic_DNA"/>
</dbReference>
<evidence type="ECO:0000256" key="1">
    <source>
        <dbReference type="ARBA" id="ARBA00022443"/>
    </source>
</evidence>
<evidence type="ECO:0000259" key="4">
    <source>
        <dbReference type="PROSITE" id="PS50002"/>
    </source>
</evidence>
<evidence type="ECO:0000256" key="2">
    <source>
        <dbReference type="PROSITE-ProRule" id="PRU00192"/>
    </source>
</evidence>
<dbReference type="InterPro" id="IPR036028">
    <property type="entry name" value="SH3-like_dom_sf"/>
</dbReference>
<protein>
    <submittedName>
        <fullName evidence="5">SH3 domain-containing protein</fullName>
    </submittedName>
</protein>
<keyword evidence="1 2" id="KW-0728">SH3 domain</keyword>